<dbReference type="InterPro" id="IPR018316">
    <property type="entry name" value="Tubulin/FtsZ_2-layer-sand-dom"/>
</dbReference>
<feature type="region of interest" description="Disordered" evidence="4">
    <location>
        <begin position="86"/>
        <end position="164"/>
    </location>
</feature>
<dbReference type="GO" id="GO:0005525">
    <property type="term" value="F:GTP binding"/>
    <property type="evidence" value="ECO:0007669"/>
    <property type="project" value="UniProtKB-KW"/>
</dbReference>
<dbReference type="SUPFAM" id="SSF55307">
    <property type="entry name" value="Tubulin C-terminal domain-like"/>
    <property type="match status" value="1"/>
</dbReference>
<feature type="compositionally biased region" description="Basic and acidic residues" evidence="4">
    <location>
        <begin position="100"/>
        <end position="111"/>
    </location>
</feature>
<evidence type="ECO:0000256" key="3">
    <source>
        <dbReference type="ARBA" id="ARBA00023134"/>
    </source>
</evidence>
<dbReference type="EMBL" id="JALLBG020000226">
    <property type="protein sequence ID" value="KAL3758709.1"/>
    <property type="molecule type" value="Genomic_DNA"/>
</dbReference>
<dbReference type="InterPro" id="IPR008280">
    <property type="entry name" value="Tub_FtsZ_C"/>
</dbReference>
<comment type="caution">
    <text evidence="7">The sequence shown here is derived from an EMBL/GenBank/DDBJ whole genome shotgun (WGS) entry which is preliminary data.</text>
</comment>
<feature type="domain" description="Tubulin/FtsZ 2-layer sandwich" evidence="6">
    <location>
        <begin position="376"/>
        <end position="524"/>
    </location>
</feature>
<evidence type="ECO:0000313" key="7">
    <source>
        <dbReference type="EMBL" id="KAL3758709.1"/>
    </source>
</evidence>
<evidence type="ECO:0000256" key="1">
    <source>
        <dbReference type="ARBA" id="ARBA00009690"/>
    </source>
</evidence>
<dbReference type="SUPFAM" id="SSF52490">
    <property type="entry name" value="Tubulin nucleotide-binding domain-like"/>
    <property type="match status" value="1"/>
</dbReference>
<name>A0ABD3M3U0_9STRA</name>
<comment type="similarity">
    <text evidence="1">Belongs to the FtsZ family.</text>
</comment>
<dbReference type="Proteomes" id="UP001530293">
    <property type="component" value="Unassembled WGS sequence"/>
</dbReference>
<proteinExistence type="inferred from homology"/>
<dbReference type="NCBIfam" id="TIGR00065">
    <property type="entry name" value="ftsZ"/>
    <property type="match status" value="1"/>
</dbReference>
<dbReference type="InterPro" id="IPR024757">
    <property type="entry name" value="FtsZ_C"/>
</dbReference>
<dbReference type="PANTHER" id="PTHR30314">
    <property type="entry name" value="CELL DIVISION PROTEIN FTSZ-RELATED"/>
    <property type="match status" value="1"/>
</dbReference>
<dbReference type="InterPro" id="IPR003008">
    <property type="entry name" value="Tubulin_FtsZ_GTPase"/>
</dbReference>
<dbReference type="Gene3D" id="3.30.1330.20">
    <property type="entry name" value="Tubulin/FtsZ, C-terminal domain"/>
    <property type="match status" value="1"/>
</dbReference>
<keyword evidence="3" id="KW-0342">GTP-binding</keyword>
<dbReference type="PRINTS" id="PR00423">
    <property type="entry name" value="CELLDVISFTSZ"/>
</dbReference>
<dbReference type="InterPro" id="IPR036525">
    <property type="entry name" value="Tubulin/FtsZ_GTPase_sf"/>
</dbReference>
<dbReference type="AlphaFoldDB" id="A0ABD3M3U0"/>
<dbReference type="CDD" id="cd02201">
    <property type="entry name" value="FtsZ_type1"/>
    <property type="match status" value="1"/>
</dbReference>
<dbReference type="Pfam" id="PF12327">
    <property type="entry name" value="FtsZ_C"/>
    <property type="match status" value="1"/>
</dbReference>
<dbReference type="InterPro" id="IPR020805">
    <property type="entry name" value="Cell_div_FtsZ_CS"/>
</dbReference>
<dbReference type="Gene3D" id="3.40.50.1440">
    <property type="entry name" value="Tubulin/FtsZ, GTPase domain"/>
    <property type="match status" value="1"/>
</dbReference>
<dbReference type="PANTHER" id="PTHR30314:SF3">
    <property type="entry name" value="MITOCHONDRIAL DIVISION PROTEIN FSZA"/>
    <property type="match status" value="1"/>
</dbReference>
<evidence type="ECO:0000259" key="5">
    <source>
        <dbReference type="SMART" id="SM00864"/>
    </source>
</evidence>
<feature type="domain" description="Tubulin/FtsZ GTPase" evidence="5">
    <location>
        <begin position="182"/>
        <end position="374"/>
    </location>
</feature>
<organism evidence="7 8">
    <name type="scientific">Discostella pseudostelligera</name>
    <dbReference type="NCBI Taxonomy" id="259834"/>
    <lineage>
        <taxon>Eukaryota</taxon>
        <taxon>Sar</taxon>
        <taxon>Stramenopiles</taxon>
        <taxon>Ochrophyta</taxon>
        <taxon>Bacillariophyta</taxon>
        <taxon>Coscinodiscophyceae</taxon>
        <taxon>Thalassiosirophycidae</taxon>
        <taxon>Stephanodiscales</taxon>
        <taxon>Stephanodiscaceae</taxon>
        <taxon>Discostella</taxon>
    </lineage>
</organism>
<dbReference type="InterPro" id="IPR037103">
    <property type="entry name" value="Tubulin/FtsZ-like_C"/>
</dbReference>
<dbReference type="InterPro" id="IPR000158">
    <property type="entry name" value="Cell_div_FtsZ"/>
</dbReference>
<evidence type="ECO:0000256" key="2">
    <source>
        <dbReference type="ARBA" id="ARBA00022741"/>
    </source>
</evidence>
<dbReference type="InterPro" id="IPR045061">
    <property type="entry name" value="FtsZ/CetZ"/>
</dbReference>
<reference evidence="7 8" key="1">
    <citation type="submission" date="2024-10" db="EMBL/GenBank/DDBJ databases">
        <title>Updated reference genomes for cyclostephanoid diatoms.</title>
        <authorList>
            <person name="Roberts W.R."/>
            <person name="Alverson A.J."/>
        </authorList>
    </citation>
    <scope>NUCLEOTIDE SEQUENCE [LARGE SCALE GENOMIC DNA]</scope>
    <source>
        <strain evidence="7 8">AJA232-27</strain>
    </source>
</reference>
<keyword evidence="8" id="KW-1185">Reference proteome</keyword>
<sequence length="524" mass="56000">MTMTATLLSTTNAALRRQLHACTSQVAIQSSLRKRRVSVQRVLSQQHSPSQNLTFNWQQQRYHSDQFRPRAISAFKSKKYAVPDADDPKIIDADSLQSNHNKDDVESDKQQNVDGLPAASANSVDLPTVYTTPSPSNTAADNASNSQEKIEDNRTITDQTSSPNTIDSNPWAHMHLHEFAPKIVVVGVGGAGTNAVNNMVSSGLAGVTFLALNTDAQHLSKSLSQTRLQIGTHLTSGLGCGANPDAGRLAAEESKDAIQSCIEDAHMVFITAGMGGGTGTGAAPVVAGICYDLGILTVSVVTTPFRFEGTHRMRLALEGVDRLKGVSDTLIVVPNQNLFRLVGETTSFMDSFKLADDVLLAGVRSITDLMTSPGMINLDFADVQSVMHGMGNALLGTGQACNDKVIGNSDFTRKNDIWNAYNNTITSAEDDAENDCRAIRAAKMALNNPLLSEGNMDIGSAKGMLVNMTGGTDMTLFEVDRAATYITERVRDPEANIIFGSAFDANLTGCVRVSVVATGIDEAE</sequence>
<keyword evidence="2" id="KW-0547">Nucleotide-binding</keyword>
<dbReference type="SMART" id="SM00865">
    <property type="entry name" value="Tubulin_C"/>
    <property type="match status" value="1"/>
</dbReference>
<evidence type="ECO:0000256" key="4">
    <source>
        <dbReference type="SAM" id="MobiDB-lite"/>
    </source>
</evidence>
<dbReference type="SMART" id="SM00864">
    <property type="entry name" value="Tubulin"/>
    <property type="match status" value="1"/>
</dbReference>
<evidence type="ECO:0000259" key="6">
    <source>
        <dbReference type="SMART" id="SM00865"/>
    </source>
</evidence>
<dbReference type="FunFam" id="3.40.50.1440:FF:000001">
    <property type="entry name" value="Cell division protein FtsZ"/>
    <property type="match status" value="1"/>
</dbReference>
<evidence type="ECO:0000313" key="8">
    <source>
        <dbReference type="Proteomes" id="UP001530293"/>
    </source>
</evidence>
<evidence type="ECO:0008006" key="9">
    <source>
        <dbReference type="Google" id="ProtNLM"/>
    </source>
</evidence>
<feature type="compositionally biased region" description="Polar residues" evidence="4">
    <location>
        <begin position="120"/>
        <end position="147"/>
    </location>
</feature>
<gene>
    <name evidence="7" type="ORF">ACHAWU_001436</name>
</gene>
<protein>
    <recommendedName>
        <fullName evidence="9">Cell division protein FtsZ</fullName>
    </recommendedName>
</protein>
<dbReference type="PROSITE" id="PS01135">
    <property type="entry name" value="FTSZ_2"/>
    <property type="match status" value="1"/>
</dbReference>
<dbReference type="HAMAP" id="MF_00909">
    <property type="entry name" value="FtsZ"/>
    <property type="match status" value="1"/>
</dbReference>
<dbReference type="Pfam" id="PF00091">
    <property type="entry name" value="Tubulin"/>
    <property type="match status" value="1"/>
</dbReference>
<accession>A0ABD3M3U0</accession>